<protein>
    <submittedName>
        <fullName evidence="1">Uncharacterized protein</fullName>
    </submittedName>
</protein>
<name>A0A951PTM8_9CYAN</name>
<dbReference type="EMBL" id="JAHHIF010000085">
    <property type="protein sequence ID" value="MBW4549169.1"/>
    <property type="molecule type" value="Genomic_DNA"/>
</dbReference>
<evidence type="ECO:0000313" key="1">
    <source>
        <dbReference type="EMBL" id="MBW4549169.1"/>
    </source>
</evidence>
<evidence type="ECO:0000313" key="2">
    <source>
        <dbReference type="Proteomes" id="UP000753908"/>
    </source>
</evidence>
<comment type="caution">
    <text evidence="1">The sequence shown here is derived from an EMBL/GenBank/DDBJ whole genome shotgun (WGS) entry which is preliminary data.</text>
</comment>
<proteinExistence type="predicted"/>
<accession>A0A951PTM8</accession>
<reference evidence="1" key="1">
    <citation type="submission" date="2021-05" db="EMBL/GenBank/DDBJ databases">
        <authorList>
            <person name="Pietrasiak N."/>
            <person name="Ward R."/>
            <person name="Stajich J.E."/>
            <person name="Kurbessoian T."/>
        </authorList>
    </citation>
    <scope>NUCLEOTIDE SEQUENCE</scope>
    <source>
        <strain evidence="1">CPER-KK1</strain>
    </source>
</reference>
<gene>
    <name evidence="1" type="ORF">KME25_32910</name>
</gene>
<dbReference type="AlphaFoldDB" id="A0A951PTM8"/>
<organism evidence="1 2">
    <name type="scientific">Symplocastrum torsivum CPER-KK1</name>
    <dbReference type="NCBI Taxonomy" id="450513"/>
    <lineage>
        <taxon>Bacteria</taxon>
        <taxon>Bacillati</taxon>
        <taxon>Cyanobacteriota</taxon>
        <taxon>Cyanophyceae</taxon>
        <taxon>Oscillatoriophycideae</taxon>
        <taxon>Oscillatoriales</taxon>
        <taxon>Microcoleaceae</taxon>
        <taxon>Symplocastrum</taxon>
    </lineage>
</organism>
<reference evidence="1" key="2">
    <citation type="journal article" date="2022" name="Microbiol. Resour. Announc.">
        <title>Metagenome Sequencing to Explore Phylogenomics of Terrestrial Cyanobacteria.</title>
        <authorList>
            <person name="Ward R.D."/>
            <person name="Stajich J.E."/>
            <person name="Johansen J.R."/>
            <person name="Huntemann M."/>
            <person name="Clum A."/>
            <person name="Foster B."/>
            <person name="Foster B."/>
            <person name="Roux S."/>
            <person name="Palaniappan K."/>
            <person name="Varghese N."/>
            <person name="Mukherjee S."/>
            <person name="Reddy T.B.K."/>
            <person name="Daum C."/>
            <person name="Copeland A."/>
            <person name="Chen I.A."/>
            <person name="Ivanova N.N."/>
            <person name="Kyrpides N.C."/>
            <person name="Shapiro N."/>
            <person name="Eloe-Fadrosh E.A."/>
            <person name="Pietrasiak N."/>
        </authorList>
    </citation>
    <scope>NUCLEOTIDE SEQUENCE</scope>
    <source>
        <strain evidence="1">CPER-KK1</strain>
    </source>
</reference>
<sequence>MCEPVTTCTLGAAALKGVAYGAGAALGGAAISEAIKAVKESSPRTTSPKAATA</sequence>
<dbReference type="Proteomes" id="UP000753908">
    <property type="component" value="Unassembled WGS sequence"/>
</dbReference>